<gene>
    <name evidence="2" type="ORF">AFK71_08050</name>
</gene>
<name>A0A0L0QSM5_VIRPA</name>
<proteinExistence type="predicted"/>
<sequence>MRIVLSGYYGFDNVGDEAILFAIIEQLRMIDPQVEINVLSNNPEKTKKTYHVNAVHRRKFWQVIEALKNTDGLISGGGSLLQDKTGMLTIPYYAGIIKMAKFFRKPVFVYAQGMGPIKSALNKWIVKHALNQVEQITVRDKASRQLLSEIGIKQEISIVPDPVVGLDASSYTHQWTITQTFNQKFVTISVRDWSTDHPFTKEIALCLDRVVQNGYAVVFVPMHGEQDERKSKETASLMNEQSYISPVDDSLQSKIALIGESKLLIGMRLHSLIFSAINYTPFIAISYDPKIDAFASLVNQPLAGHVEKSDWDHERLYQLVCTSLVNEEFIREELKEKMTIYQHLAQQTPELALSTFHKQIKCEQSY</sequence>
<dbReference type="Proteomes" id="UP000036780">
    <property type="component" value="Unassembled WGS sequence"/>
</dbReference>
<keyword evidence="3" id="KW-1185">Reference proteome</keyword>
<accession>A0A0L0QSM5</accession>
<comment type="caution">
    <text evidence="2">The sequence shown here is derived from an EMBL/GenBank/DDBJ whole genome shotgun (WGS) entry which is preliminary data.</text>
</comment>
<dbReference type="OrthoDB" id="3199616at2"/>
<dbReference type="EMBL" id="LGTO01000005">
    <property type="protein sequence ID" value="KNE21591.1"/>
    <property type="molecule type" value="Genomic_DNA"/>
</dbReference>
<dbReference type="Pfam" id="PF04230">
    <property type="entry name" value="PS_pyruv_trans"/>
    <property type="match status" value="1"/>
</dbReference>
<organism evidence="2 3">
    <name type="scientific">Virgibacillus pantothenticus</name>
    <dbReference type="NCBI Taxonomy" id="1473"/>
    <lineage>
        <taxon>Bacteria</taxon>
        <taxon>Bacillati</taxon>
        <taxon>Bacillota</taxon>
        <taxon>Bacilli</taxon>
        <taxon>Bacillales</taxon>
        <taxon>Bacillaceae</taxon>
        <taxon>Virgibacillus</taxon>
    </lineage>
</organism>
<feature type="domain" description="Polysaccharide pyruvyl transferase" evidence="1">
    <location>
        <begin position="13"/>
        <end position="289"/>
    </location>
</feature>
<evidence type="ECO:0000313" key="2">
    <source>
        <dbReference type="EMBL" id="KNE21591.1"/>
    </source>
</evidence>
<dbReference type="NCBIfam" id="TIGR03609">
    <property type="entry name" value="S_layer_CsaB"/>
    <property type="match status" value="1"/>
</dbReference>
<dbReference type="RefSeq" id="WP_050351024.1">
    <property type="nucleotide sequence ID" value="NZ_BOSN01000004.1"/>
</dbReference>
<evidence type="ECO:0000313" key="3">
    <source>
        <dbReference type="Proteomes" id="UP000036780"/>
    </source>
</evidence>
<dbReference type="GeneID" id="66872642"/>
<protein>
    <submittedName>
        <fullName evidence="2">CsaB protein</fullName>
    </submittedName>
</protein>
<reference evidence="3" key="1">
    <citation type="submission" date="2015-07" db="EMBL/GenBank/DDBJ databases">
        <title>Fjat-10053 dsm26.</title>
        <authorList>
            <person name="Liu B."/>
            <person name="Wang J."/>
            <person name="Zhu Y."/>
            <person name="Liu G."/>
            <person name="Chen Q."/>
            <person name="Chen Z."/>
            <person name="Lan J."/>
            <person name="Che J."/>
            <person name="Ge C."/>
            <person name="Shi H."/>
            <person name="Pan Z."/>
            <person name="Liu X."/>
        </authorList>
    </citation>
    <scope>NUCLEOTIDE SEQUENCE [LARGE SCALE GENOMIC DNA]</scope>
    <source>
        <strain evidence="3">DSM 26</strain>
    </source>
</reference>
<dbReference type="InterPro" id="IPR007345">
    <property type="entry name" value="Polysacch_pyruvyl_Trfase"/>
</dbReference>
<evidence type="ECO:0000259" key="1">
    <source>
        <dbReference type="Pfam" id="PF04230"/>
    </source>
</evidence>
<dbReference type="AlphaFoldDB" id="A0A0L0QSM5"/>
<dbReference type="PANTHER" id="PTHR36836:SF1">
    <property type="entry name" value="COLANIC ACID BIOSYNTHESIS PROTEIN WCAK"/>
    <property type="match status" value="1"/>
</dbReference>
<dbReference type="PATRIC" id="fig|1473.5.peg.4655"/>
<dbReference type="PANTHER" id="PTHR36836">
    <property type="entry name" value="COLANIC ACID BIOSYNTHESIS PROTEIN WCAK"/>
    <property type="match status" value="1"/>
</dbReference>
<dbReference type="InterPro" id="IPR019896">
    <property type="entry name" value="Polysacch_pyruvyl_Trfase_CsaB"/>
</dbReference>